<dbReference type="AlphaFoldDB" id="A0A8J6C4M4"/>
<reference evidence="1" key="1">
    <citation type="thesis" date="2020" institute="ProQuest LLC" country="789 East Eisenhower Parkway, Ann Arbor, MI, USA">
        <title>Comparative Genomics and Chromosome Evolution.</title>
        <authorList>
            <person name="Mudd A.B."/>
        </authorList>
    </citation>
    <scope>NUCLEOTIDE SEQUENCE</scope>
    <source>
        <strain evidence="1">HN-11 Male</strain>
        <tissue evidence="1">Kidney and liver</tissue>
    </source>
</reference>
<gene>
    <name evidence="1" type="ORF">GDO78_022733</name>
</gene>
<name>A0A8J6C4M4_ELECQ</name>
<organism evidence="1 2">
    <name type="scientific">Eleutherodactylus coqui</name>
    <name type="common">Puerto Rican coqui</name>
    <dbReference type="NCBI Taxonomy" id="57060"/>
    <lineage>
        <taxon>Eukaryota</taxon>
        <taxon>Metazoa</taxon>
        <taxon>Chordata</taxon>
        <taxon>Craniata</taxon>
        <taxon>Vertebrata</taxon>
        <taxon>Euteleostomi</taxon>
        <taxon>Amphibia</taxon>
        <taxon>Batrachia</taxon>
        <taxon>Anura</taxon>
        <taxon>Neobatrachia</taxon>
        <taxon>Hyloidea</taxon>
        <taxon>Eleutherodactylidae</taxon>
        <taxon>Eleutherodactylinae</taxon>
        <taxon>Eleutherodactylus</taxon>
        <taxon>Eleutherodactylus</taxon>
    </lineage>
</organism>
<evidence type="ECO:0000313" key="2">
    <source>
        <dbReference type="Proteomes" id="UP000770717"/>
    </source>
</evidence>
<protein>
    <submittedName>
        <fullName evidence="1">Uncharacterized protein</fullName>
    </submittedName>
</protein>
<evidence type="ECO:0000313" key="1">
    <source>
        <dbReference type="EMBL" id="KAG9462967.1"/>
    </source>
</evidence>
<dbReference type="EMBL" id="WNTK01008661">
    <property type="protein sequence ID" value="KAG9462967.1"/>
    <property type="molecule type" value="Genomic_DNA"/>
</dbReference>
<proteinExistence type="predicted"/>
<dbReference type="Proteomes" id="UP000770717">
    <property type="component" value="Unassembled WGS sequence"/>
</dbReference>
<comment type="caution">
    <text evidence="1">The sequence shown here is derived from an EMBL/GenBank/DDBJ whole genome shotgun (WGS) entry which is preliminary data.</text>
</comment>
<keyword evidence="2" id="KW-1185">Reference proteome</keyword>
<sequence length="80" mass="9208">MCFCDSGPLRQQPLQWECDAGGTHPYEVSLPVCRHSMRRKQDVTTHREQQPSLQRENQVSVLHGECVEILEDFPVQLTCV</sequence>
<accession>A0A8J6C4M4</accession>